<protein>
    <recommendedName>
        <fullName evidence="3">HEPN domain-containing protein</fullName>
    </recommendedName>
</protein>
<dbReference type="Proteomes" id="UP001214250">
    <property type="component" value="Chromosome 2"/>
</dbReference>
<evidence type="ECO:0000313" key="1">
    <source>
        <dbReference type="EMBL" id="WDE98789.1"/>
    </source>
</evidence>
<keyword evidence="2" id="KW-1185">Reference proteome</keyword>
<organism evidence="1 2">
    <name type="scientific">Lentisphaera profundi</name>
    <dbReference type="NCBI Taxonomy" id="1658616"/>
    <lineage>
        <taxon>Bacteria</taxon>
        <taxon>Pseudomonadati</taxon>
        <taxon>Lentisphaerota</taxon>
        <taxon>Lentisphaeria</taxon>
        <taxon>Lentisphaerales</taxon>
        <taxon>Lentisphaeraceae</taxon>
        <taxon>Lentisphaera</taxon>
    </lineage>
</organism>
<accession>A0ABY7VZS6</accession>
<reference evidence="1 2" key="1">
    <citation type="submission" date="2023-02" db="EMBL/GenBank/DDBJ databases">
        <title>Genome sequence of Lentisphaera profundi SAORIC-696.</title>
        <authorList>
            <person name="Kim e."/>
            <person name="Cho J.-C."/>
            <person name="Choi A."/>
            <person name="Kang I."/>
        </authorList>
    </citation>
    <scope>NUCLEOTIDE SEQUENCE [LARGE SCALE GENOMIC DNA]</scope>
    <source>
        <strain evidence="1 2">SAORIC-696</strain>
    </source>
</reference>
<gene>
    <name evidence="1" type="ORF">PQO03_13180</name>
</gene>
<evidence type="ECO:0008006" key="3">
    <source>
        <dbReference type="Google" id="ProtNLM"/>
    </source>
</evidence>
<proteinExistence type="predicted"/>
<sequence>MTYTLPKDLTHCYALLFTGEAEYKDGKHLRAMLCFEECRMLAEQKLSTMKFLTTHYFVLLAKKRKC</sequence>
<dbReference type="EMBL" id="CP117812">
    <property type="protein sequence ID" value="WDE98789.1"/>
    <property type="molecule type" value="Genomic_DNA"/>
</dbReference>
<dbReference type="RefSeq" id="WP_274153658.1">
    <property type="nucleotide sequence ID" value="NZ_CP117812.1"/>
</dbReference>
<name>A0ABY7VZS6_9BACT</name>
<evidence type="ECO:0000313" key="2">
    <source>
        <dbReference type="Proteomes" id="UP001214250"/>
    </source>
</evidence>